<dbReference type="AlphaFoldDB" id="A0A2T3FRW5"/>
<dbReference type="RefSeq" id="WP_107000965.1">
    <property type="nucleotide sequence ID" value="NZ_CAUWBW010000034.1"/>
</dbReference>
<feature type="transmembrane region" description="Helical" evidence="1">
    <location>
        <begin position="175"/>
        <end position="195"/>
    </location>
</feature>
<comment type="caution">
    <text evidence="2">The sequence shown here is derived from an EMBL/GenBank/DDBJ whole genome shotgun (WGS) entry which is preliminary data.</text>
</comment>
<feature type="transmembrane region" description="Helical" evidence="1">
    <location>
        <begin position="485"/>
        <end position="510"/>
    </location>
</feature>
<evidence type="ECO:0000313" key="2">
    <source>
        <dbReference type="EMBL" id="PST38016.1"/>
    </source>
</evidence>
<dbReference type="InterPro" id="IPR004697">
    <property type="entry name" value="AbgT"/>
</dbReference>
<name>A0A2T3FRW5_9CLOT</name>
<organism evidence="2 3">
    <name type="scientific">Clostridium fessum</name>
    <dbReference type="NCBI Taxonomy" id="2126740"/>
    <lineage>
        <taxon>Bacteria</taxon>
        <taxon>Bacillati</taxon>
        <taxon>Bacillota</taxon>
        <taxon>Clostridia</taxon>
        <taxon>Eubacteriales</taxon>
        <taxon>Clostridiaceae</taxon>
        <taxon>Clostridium</taxon>
    </lineage>
</organism>
<feature type="transmembrane region" description="Helical" evidence="1">
    <location>
        <begin position="397"/>
        <end position="417"/>
    </location>
</feature>
<dbReference type="Proteomes" id="UP000241048">
    <property type="component" value="Unassembled WGS sequence"/>
</dbReference>
<dbReference type="GO" id="GO:0015558">
    <property type="term" value="F:secondary active p-aminobenzoyl-glutamate transmembrane transporter activity"/>
    <property type="evidence" value="ECO:0007669"/>
    <property type="project" value="InterPro"/>
</dbReference>
<feature type="transmembrane region" description="Helical" evidence="1">
    <location>
        <begin position="319"/>
        <end position="337"/>
    </location>
</feature>
<keyword evidence="3" id="KW-1185">Reference proteome</keyword>
<accession>A0A2T3FRW5</accession>
<protein>
    <submittedName>
        <fullName evidence="2">Aminobenzoyl-glutamate transporter</fullName>
    </submittedName>
</protein>
<feature type="transmembrane region" description="Helical" evidence="1">
    <location>
        <begin position="447"/>
        <end position="473"/>
    </location>
</feature>
<dbReference type="EMBL" id="PYLO01000002">
    <property type="protein sequence ID" value="PST38016.1"/>
    <property type="molecule type" value="Genomic_DNA"/>
</dbReference>
<evidence type="ECO:0000256" key="1">
    <source>
        <dbReference type="SAM" id="Phobius"/>
    </source>
</evidence>
<keyword evidence="1" id="KW-1133">Transmembrane helix</keyword>
<feature type="transmembrane region" description="Helical" evidence="1">
    <location>
        <begin position="424"/>
        <end position="441"/>
    </location>
</feature>
<evidence type="ECO:0000313" key="3">
    <source>
        <dbReference type="Proteomes" id="UP000241048"/>
    </source>
</evidence>
<dbReference type="GO" id="GO:1902604">
    <property type="term" value="P:p-aminobenzoyl-glutamate transmembrane transport"/>
    <property type="evidence" value="ECO:0007669"/>
    <property type="project" value="InterPro"/>
</dbReference>
<dbReference type="PANTHER" id="PTHR30282">
    <property type="entry name" value="P-AMINOBENZOYL GLUTAMATE TRANSPORTER"/>
    <property type="match status" value="1"/>
</dbReference>
<gene>
    <name evidence="2" type="ORF">C7U56_09280</name>
</gene>
<feature type="transmembrane region" description="Helical" evidence="1">
    <location>
        <begin position="225"/>
        <end position="243"/>
    </location>
</feature>
<keyword evidence="1" id="KW-0812">Transmembrane</keyword>
<proteinExistence type="predicted"/>
<sequence length="523" mass="56167">MGKANEQAKDKPSLLNRWLNGIEKVGNKLPHPISIFAILVLFVIVLSAVCEMAGVSATGELVNRSKGVVETQTVQAVSLLNGEGLVYMLTHAITNFTGFAPLGVVLVAMFGIGLLEDSGLIGGALKSAVEVTPAKLITPMIVFLGVMSNLADAVGYIVLIPIAALMFMAYNRHPVVGMAAAFAGVSGGFSANLLIGTLDPLLCGITNEAVKMVDPTYVVEPTGNWYFMMVSTFLITILGTIITEKVVAPRFGEYHGNGEENETSSEYKLNDQERKALKVAGLTLLVMILVLVAFCLPANSVMRAEDGTLLGNSPFMEGIIPIITVLFFVPSVVYGHMTGVYHGEKDVCNAMGRAMGTMSSYIALTFVAAQFINFFGYTKLGTILALKGAEFFRNSGIGTIPTMILFVLFAAFINLFMGSASAKWALIAPVFVPMFMLLGYTPEFAQVAYRIGDSCTNVITPMMSYFAMIIVFMKKYDKEAGIGTLVSTMLPYSICFLIGWSILLVLWIVLNLPLGPGVGMFLG</sequence>
<dbReference type="Pfam" id="PF03806">
    <property type="entry name" value="ABG_transport"/>
    <property type="match status" value="1"/>
</dbReference>
<feature type="transmembrane region" description="Helical" evidence="1">
    <location>
        <begin position="279"/>
        <end position="299"/>
    </location>
</feature>
<feature type="transmembrane region" description="Helical" evidence="1">
    <location>
        <begin position="358"/>
        <end position="377"/>
    </location>
</feature>
<feature type="transmembrane region" description="Helical" evidence="1">
    <location>
        <begin position="96"/>
        <end position="115"/>
    </location>
</feature>
<reference evidence="2 3" key="1">
    <citation type="submission" date="2018-03" db="EMBL/GenBank/DDBJ databases">
        <title>Lachnoclostridium SNUG30386 gen.nov., sp.nov., isolated from human faeces.</title>
        <authorList>
            <person name="Seo B."/>
            <person name="Jeon K."/>
            <person name="Ko G."/>
        </authorList>
    </citation>
    <scope>NUCLEOTIDE SEQUENCE [LARGE SCALE GENOMIC DNA]</scope>
    <source>
        <strain evidence="2 3">SNUG30386</strain>
    </source>
</reference>
<dbReference type="PANTHER" id="PTHR30282:SF0">
    <property type="entry name" value="P-AMINOBENZOYL-GLUTAMATE TRANSPORT PROTEIN"/>
    <property type="match status" value="1"/>
</dbReference>
<keyword evidence="1" id="KW-0472">Membrane</keyword>
<feature type="transmembrane region" description="Helical" evidence="1">
    <location>
        <begin position="33"/>
        <end position="55"/>
    </location>
</feature>